<evidence type="ECO:0000256" key="1">
    <source>
        <dbReference type="SAM" id="Coils"/>
    </source>
</evidence>
<dbReference type="PANTHER" id="PTHR15614">
    <property type="entry name" value="INTRAFLAGELLAR TRANSPORT PROTEIN 81 HOMOLOG"/>
    <property type="match status" value="1"/>
</dbReference>
<dbReference type="GO" id="GO:0060271">
    <property type="term" value="P:cilium assembly"/>
    <property type="evidence" value="ECO:0007669"/>
    <property type="project" value="InterPro"/>
</dbReference>
<dbReference type="EMBL" id="UZAM01019166">
    <property type="protein sequence ID" value="VDP52394.1"/>
    <property type="molecule type" value="Genomic_DNA"/>
</dbReference>
<accession>A0A183JAH1</accession>
<dbReference type="GO" id="GO:0015631">
    <property type="term" value="F:tubulin binding"/>
    <property type="evidence" value="ECO:0007669"/>
    <property type="project" value="InterPro"/>
</dbReference>
<evidence type="ECO:0000313" key="2">
    <source>
        <dbReference type="EMBL" id="VDP52394.1"/>
    </source>
</evidence>
<gene>
    <name evidence="2" type="ORF">SBAD_LOCUS12869</name>
</gene>
<reference evidence="4" key="1">
    <citation type="submission" date="2016-06" db="UniProtKB">
        <authorList>
            <consortium name="WormBaseParasite"/>
        </authorList>
    </citation>
    <scope>IDENTIFICATION</scope>
</reference>
<dbReference type="GO" id="GO:0042073">
    <property type="term" value="P:intraciliary transport"/>
    <property type="evidence" value="ECO:0007669"/>
    <property type="project" value="InterPro"/>
</dbReference>
<dbReference type="AlphaFoldDB" id="A0A183JAH1"/>
<proteinExistence type="predicted"/>
<dbReference type="InterPro" id="IPR029600">
    <property type="entry name" value="IFT81"/>
</dbReference>
<sequence length="149" mass="17542">MMEKEKEQLLRRTAKMKKKAAAMTGDSEALLKIASQLRREVERKENLKEYREEQRKQLLHIDQKLQRLQQKMNEISKEKKTLNPEELVAEGREEIDVLKYVLNEKMPSEREALDDAIQKLKEILALPSVQPEDLDDLRNKANIIFFIGI</sequence>
<dbReference type="Proteomes" id="UP000270296">
    <property type="component" value="Unassembled WGS sequence"/>
</dbReference>
<organism evidence="4">
    <name type="scientific">Soboliphyme baturini</name>
    <dbReference type="NCBI Taxonomy" id="241478"/>
    <lineage>
        <taxon>Eukaryota</taxon>
        <taxon>Metazoa</taxon>
        <taxon>Ecdysozoa</taxon>
        <taxon>Nematoda</taxon>
        <taxon>Enoplea</taxon>
        <taxon>Dorylaimia</taxon>
        <taxon>Dioctophymatida</taxon>
        <taxon>Dioctophymatoidea</taxon>
        <taxon>Soboliphymatidae</taxon>
        <taxon>Soboliphyme</taxon>
    </lineage>
</organism>
<keyword evidence="3" id="KW-1185">Reference proteome</keyword>
<protein>
    <submittedName>
        <fullName evidence="4">RAB6-interacting golgin</fullName>
    </submittedName>
</protein>
<dbReference type="GO" id="GO:0030992">
    <property type="term" value="C:intraciliary transport particle B"/>
    <property type="evidence" value="ECO:0007669"/>
    <property type="project" value="InterPro"/>
</dbReference>
<dbReference type="PANTHER" id="PTHR15614:SF2">
    <property type="entry name" value="INTRAFLAGELLAR TRANSPORT PROTEIN 81 HOMOLOG"/>
    <property type="match status" value="1"/>
</dbReference>
<keyword evidence="1" id="KW-0175">Coiled coil</keyword>
<reference evidence="2 3" key="2">
    <citation type="submission" date="2018-11" db="EMBL/GenBank/DDBJ databases">
        <authorList>
            <consortium name="Pathogen Informatics"/>
        </authorList>
    </citation>
    <scope>NUCLEOTIDE SEQUENCE [LARGE SCALE GENOMIC DNA]</scope>
</reference>
<evidence type="ECO:0000313" key="3">
    <source>
        <dbReference type="Proteomes" id="UP000270296"/>
    </source>
</evidence>
<feature type="coiled-coil region" evidence="1">
    <location>
        <begin position="27"/>
        <end position="85"/>
    </location>
</feature>
<dbReference type="OrthoDB" id="276029at2759"/>
<name>A0A183JAH1_9BILA</name>
<dbReference type="WBParaSite" id="SBAD_0001328201-mRNA-1">
    <property type="protein sequence ID" value="SBAD_0001328201-mRNA-1"/>
    <property type="gene ID" value="SBAD_0001328201"/>
</dbReference>
<evidence type="ECO:0000313" key="4">
    <source>
        <dbReference type="WBParaSite" id="SBAD_0001328201-mRNA-1"/>
    </source>
</evidence>
<dbReference type="GO" id="GO:0036064">
    <property type="term" value="C:ciliary basal body"/>
    <property type="evidence" value="ECO:0007669"/>
    <property type="project" value="TreeGrafter"/>
</dbReference>